<dbReference type="PATRIC" id="fig|1698267.3.peg.614"/>
<proteinExistence type="predicted"/>
<dbReference type="InterPro" id="IPR051919">
    <property type="entry name" value="W-dependent_AOR"/>
</dbReference>
<dbReference type="EMBL" id="LHXR01000159">
    <property type="protein sequence ID" value="KXA94944.1"/>
    <property type="molecule type" value="Genomic_DNA"/>
</dbReference>
<evidence type="ECO:0000259" key="1">
    <source>
        <dbReference type="Pfam" id="PF02730"/>
    </source>
</evidence>
<dbReference type="PANTHER" id="PTHR30038:SF0">
    <property type="entry name" value="TUNGSTEN-CONTAINING ALDEHYDE FERREDOXIN OXIDOREDUCTASE"/>
    <property type="match status" value="1"/>
</dbReference>
<dbReference type="PANTHER" id="PTHR30038">
    <property type="entry name" value="ALDEHYDE FERREDOXIN OXIDOREDUCTASE"/>
    <property type="match status" value="1"/>
</dbReference>
<keyword evidence="3" id="KW-1185">Reference proteome</keyword>
<dbReference type="Gene3D" id="3.60.9.10">
    <property type="entry name" value="Aldehyde ferredoxin oxidoreductase, N-terminal domain"/>
    <property type="match status" value="1"/>
</dbReference>
<accession>A0A133UL81</accession>
<sequence>MGYKVKGLYEKFLDVDLSDGKVSDYNIPEEWSEKYLGGRGLGARILLEELEGGEDPLGEDNLLIFAAGPLQGTGVPGA</sequence>
<protein>
    <recommendedName>
        <fullName evidence="1">Aldehyde ferredoxin oxidoreductase N-terminal domain-containing protein</fullName>
    </recommendedName>
</protein>
<organism evidence="2 3">
    <name type="scientific">candidate division MSBL1 archaeon SCGC-AAA259I09</name>
    <dbReference type="NCBI Taxonomy" id="1698267"/>
    <lineage>
        <taxon>Archaea</taxon>
        <taxon>Methanobacteriati</taxon>
        <taxon>Methanobacteriota</taxon>
        <taxon>candidate division MSBL1</taxon>
    </lineage>
</organism>
<dbReference type="InterPro" id="IPR036503">
    <property type="entry name" value="Ald_Fedxn_OxRdtase_N_sf"/>
</dbReference>
<gene>
    <name evidence="2" type="ORF">AKJ37_07175</name>
</gene>
<dbReference type="Pfam" id="PF02730">
    <property type="entry name" value="AFOR_N"/>
    <property type="match status" value="1"/>
</dbReference>
<feature type="non-terminal residue" evidence="2">
    <location>
        <position position="78"/>
    </location>
</feature>
<dbReference type="InterPro" id="IPR013983">
    <property type="entry name" value="Ald_Fedxn_OxRdtase_N"/>
</dbReference>
<dbReference type="Proteomes" id="UP000070463">
    <property type="component" value="Unassembled WGS sequence"/>
</dbReference>
<dbReference type="AlphaFoldDB" id="A0A133UL81"/>
<evidence type="ECO:0000313" key="3">
    <source>
        <dbReference type="Proteomes" id="UP000070463"/>
    </source>
</evidence>
<comment type="caution">
    <text evidence="2">The sequence shown here is derived from an EMBL/GenBank/DDBJ whole genome shotgun (WGS) entry which is preliminary data.</text>
</comment>
<dbReference type="SUPFAM" id="SSF56228">
    <property type="entry name" value="Aldehyde ferredoxin oxidoreductase, N-terminal domain"/>
    <property type="match status" value="1"/>
</dbReference>
<dbReference type="GO" id="GO:0016625">
    <property type="term" value="F:oxidoreductase activity, acting on the aldehyde or oxo group of donors, iron-sulfur protein as acceptor"/>
    <property type="evidence" value="ECO:0007669"/>
    <property type="project" value="InterPro"/>
</dbReference>
<name>A0A133UL81_9EURY</name>
<reference evidence="2 3" key="1">
    <citation type="journal article" date="2016" name="Sci. Rep.">
        <title>Metabolic traits of an uncultured archaeal lineage -MSBL1- from brine pools of the Red Sea.</title>
        <authorList>
            <person name="Mwirichia R."/>
            <person name="Alam I."/>
            <person name="Rashid M."/>
            <person name="Vinu M."/>
            <person name="Ba-Alawi W."/>
            <person name="Anthony Kamau A."/>
            <person name="Kamanda Ngugi D."/>
            <person name="Goker M."/>
            <person name="Klenk H.P."/>
            <person name="Bajic V."/>
            <person name="Stingl U."/>
        </authorList>
    </citation>
    <scope>NUCLEOTIDE SEQUENCE [LARGE SCALE GENOMIC DNA]</scope>
    <source>
        <strain evidence="2">SCGC-AAA259I09</strain>
    </source>
</reference>
<evidence type="ECO:0000313" key="2">
    <source>
        <dbReference type="EMBL" id="KXA94944.1"/>
    </source>
</evidence>
<dbReference type="GO" id="GO:0051536">
    <property type="term" value="F:iron-sulfur cluster binding"/>
    <property type="evidence" value="ECO:0007669"/>
    <property type="project" value="InterPro"/>
</dbReference>
<feature type="domain" description="Aldehyde ferredoxin oxidoreductase N-terminal" evidence="1">
    <location>
        <begin position="11"/>
        <end position="77"/>
    </location>
</feature>